<sequence>MKFSIVASLVAATLCGVQASPVGAPAAAAAVSSQQAIMDALVAAAEMSARQALLAQYAQVASLNSVAGITDPTVLAQISKAEAQVLEALQEQYGATGPVAPVIPGSIAATPTATPTSSAPPAAAPTSSAAQPKPVPPTKPVLPVVPIPTQPPRNPHINLPSPVAPSVPSPPPPSPPKQPAPVQPPKPVQPPAPVPPPAPVKPPTPPAPAPTTPTTPPPYSDGGAYGGEGTYFAPGMGSCGKVNTGGDLIAAINAPQYGVYANPNLAAVCGRCALVTGPLGSVKVTITDRCPECKHGDLDLSPTAYNKIALEAAGRVPISWKFVPC</sequence>
<dbReference type="EMBL" id="JANBUJ010000267">
    <property type="protein sequence ID" value="KAJ2773135.1"/>
    <property type="molecule type" value="Genomic_DNA"/>
</dbReference>
<dbReference type="Proteomes" id="UP001140234">
    <property type="component" value="Unassembled WGS sequence"/>
</dbReference>
<proteinExistence type="predicted"/>
<comment type="caution">
    <text evidence="1">The sequence shown here is derived from an EMBL/GenBank/DDBJ whole genome shotgun (WGS) entry which is preliminary data.</text>
</comment>
<evidence type="ECO:0000313" key="1">
    <source>
        <dbReference type="EMBL" id="KAJ2773135.1"/>
    </source>
</evidence>
<accession>A0ACC1K4Z3</accession>
<reference evidence="1" key="1">
    <citation type="submission" date="2022-07" db="EMBL/GenBank/DDBJ databases">
        <title>Phylogenomic reconstructions and comparative analyses of Kickxellomycotina fungi.</title>
        <authorList>
            <person name="Reynolds N.K."/>
            <person name="Stajich J.E."/>
            <person name="Barry K."/>
            <person name="Grigoriev I.V."/>
            <person name="Crous P."/>
            <person name="Smith M.E."/>
        </authorList>
    </citation>
    <scope>NUCLEOTIDE SEQUENCE</scope>
    <source>
        <strain evidence="1">CBS 109366</strain>
    </source>
</reference>
<name>A0ACC1K4Z3_9FUNG</name>
<organism evidence="1 2">
    <name type="scientific">Coemansia nantahalensis</name>
    <dbReference type="NCBI Taxonomy" id="2789366"/>
    <lineage>
        <taxon>Eukaryota</taxon>
        <taxon>Fungi</taxon>
        <taxon>Fungi incertae sedis</taxon>
        <taxon>Zoopagomycota</taxon>
        <taxon>Kickxellomycotina</taxon>
        <taxon>Kickxellomycetes</taxon>
        <taxon>Kickxellales</taxon>
        <taxon>Kickxellaceae</taxon>
        <taxon>Coemansia</taxon>
    </lineage>
</organism>
<protein>
    <submittedName>
        <fullName evidence="1">Uncharacterized protein</fullName>
    </submittedName>
</protein>
<keyword evidence="2" id="KW-1185">Reference proteome</keyword>
<gene>
    <name evidence="1" type="ORF">IWQ57_001445</name>
</gene>
<evidence type="ECO:0000313" key="2">
    <source>
        <dbReference type="Proteomes" id="UP001140234"/>
    </source>
</evidence>